<dbReference type="EMBL" id="CAJNOR010008753">
    <property type="protein sequence ID" value="CAF1637138.1"/>
    <property type="molecule type" value="Genomic_DNA"/>
</dbReference>
<proteinExistence type="predicted"/>
<accession>A0A815GUV5</accession>
<keyword evidence="3" id="KW-1185">Reference proteome</keyword>
<dbReference type="InterPro" id="IPR009057">
    <property type="entry name" value="Homeodomain-like_sf"/>
</dbReference>
<comment type="caution">
    <text evidence="1">The sequence shown here is derived from an EMBL/GenBank/DDBJ whole genome shotgun (WGS) entry which is preliminary data.</text>
</comment>
<sequence>MTDGFWTWDYFAQCTSRLKEVEKLLTNEQIQYLNEYYTMNRMPSVNEVLLICNQWNLKGIGWLVDIEDWFFGRRMAETEIQERRRLTRILPA</sequence>
<evidence type="ECO:0000313" key="1">
    <source>
        <dbReference type="EMBL" id="CAF1342772.1"/>
    </source>
</evidence>
<dbReference type="AlphaFoldDB" id="A0A815GUV5"/>
<dbReference type="SUPFAM" id="SSF46689">
    <property type="entry name" value="Homeodomain-like"/>
    <property type="match status" value="1"/>
</dbReference>
<dbReference type="EMBL" id="CAJNOJ010000255">
    <property type="protein sequence ID" value="CAF1342772.1"/>
    <property type="molecule type" value="Genomic_DNA"/>
</dbReference>
<dbReference type="Proteomes" id="UP000663852">
    <property type="component" value="Unassembled WGS sequence"/>
</dbReference>
<evidence type="ECO:0000313" key="2">
    <source>
        <dbReference type="EMBL" id="CAF1637138.1"/>
    </source>
</evidence>
<evidence type="ECO:0000313" key="3">
    <source>
        <dbReference type="Proteomes" id="UP000663828"/>
    </source>
</evidence>
<dbReference type="Proteomes" id="UP000663828">
    <property type="component" value="Unassembled WGS sequence"/>
</dbReference>
<evidence type="ECO:0000313" key="4">
    <source>
        <dbReference type="Proteomes" id="UP000663852"/>
    </source>
</evidence>
<gene>
    <name evidence="1" type="ORF">EDS130_LOCUS32834</name>
    <name evidence="2" type="ORF">XAT740_LOCUS52666</name>
</gene>
<protein>
    <submittedName>
        <fullName evidence="1">Uncharacterized protein</fullName>
    </submittedName>
</protein>
<organism evidence="1 4">
    <name type="scientific">Adineta ricciae</name>
    <name type="common">Rotifer</name>
    <dbReference type="NCBI Taxonomy" id="249248"/>
    <lineage>
        <taxon>Eukaryota</taxon>
        <taxon>Metazoa</taxon>
        <taxon>Spiralia</taxon>
        <taxon>Gnathifera</taxon>
        <taxon>Rotifera</taxon>
        <taxon>Eurotatoria</taxon>
        <taxon>Bdelloidea</taxon>
        <taxon>Adinetida</taxon>
        <taxon>Adinetidae</taxon>
        <taxon>Adineta</taxon>
    </lineage>
</organism>
<name>A0A815GUV5_ADIRI</name>
<dbReference type="OrthoDB" id="10003469at2759"/>
<reference evidence="1" key="1">
    <citation type="submission" date="2021-02" db="EMBL/GenBank/DDBJ databases">
        <authorList>
            <person name="Nowell W R."/>
        </authorList>
    </citation>
    <scope>NUCLEOTIDE SEQUENCE</scope>
</reference>